<accession>A0A6A1VRH7</accession>
<dbReference type="AlphaFoldDB" id="A0A6A1VRH7"/>
<name>A0A6A1VRH7_9ROSI</name>
<reference evidence="2 3" key="1">
    <citation type="journal article" date="2019" name="Plant Biotechnol. J.">
        <title>The red bayberry genome and genetic basis of sex determination.</title>
        <authorList>
            <person name="Jia H.M."/>
            <person name="Jia H.J."/>
            <person name="Cai Q.L."/>
            <person name="Wang Y."/>
            <person name="Zhao H.B."/>
            <person name="Yang W.F."/>
            <person name="Wang G.Y."/>
            <person name="Li Y.H."/>
            <person name="Zhan D.L."/>
            <person name="Shen Y.T."/>
            <person name="Niu Q.F."/>
            <person name="Chang L."/>
            <person name="Qiu J."/>
            <person name="Zhao L."/>
            <person name="Xie H.B."/>
            <person name="Fu W.Y."/>
            <person name="Jin J."/>
            <person name="Li X.W."/>
            <person name="Jiao Y."/>
            <person name="Zhou C.C."/>
            <person name="Tu T."/>
            <person name="Chai C.Y."/>
            <person name="Gao J.L."/>
            <person name="Fan L.J."/>
            <person name="van de Weg E."/>
            <person name="Wang J.Y."/>
            <person name="Gao Z.S."/>
        </authorList>
    </citation>
    <scope>NUCLEOTIDE SEQUENCE [LARGE SCALE GENOMIC DNA]</scope>
    <source>
        <tissue evidence="2">Leaves</tissue>
    </source>
</reference>
<proteinExistence type="predicted"/>
<evidence type="ECO:0000313" key="2">
    <source>
        <dbReference type="EMBL" id="KAB1214547.1"/>
    </source>
</evidence>
<feature type="chain" id="PRO_5025652218" evidence="1">
    <location>
        <begin position="19"/>
        <end position="75"/>
    </location>
</feature>
<organism evidence="2 3">
    <name type="scientific">Morella rubra</name>
    <name type="common">Chinese bayberry</name>
    <dbReference type="NCBI Taxonomy" id="262757"/>
    <lineage>
        <taxon>Eukaryota</taxon>
        <taxon>Viridiplantae</taxon>
        <taxon>Streptophyta</taxon>
        <taxon>Embryophyta</taxon>
        <taxon>Tracheophyta</taxon>
        <taxon>Spermatophyta</taxon>
        <taxon>Magnoliopsida</taxon>
        <taxon>eudicotyledons</taxon>
        <taxon>Gunneridae</taxon>
        <taxon>Pentapetalae</taxon>
        <taxon>rosids</taxon>
        <taxon>fabids</taxon>
        <taxon>Fagales</taxon>
        <taxon>Myricaceae</taxon>
        <taxon>Morella</taxon>
    </lineage>
</organism>
<protein>
    <submittedName>
        <fullName evidence="2">Uncharacterized protein</fullName>
    </submittedName>
</protein>
<keyword evidence="3" id="KW-1185">Reference proteome</keyword>
<dbReference type="Proteomes" id="UP000516437">
    <property type="component" value="Chromosome 5"/>
</dbReference>
<feature type="signal peptide" evidence="1">
    <location>
        <begin position="1"/>
        <end position="18"/>
    </location>
</feature>
<gene>
    <name evidence="2" type="ORF">CJ030_MR5G013410</name>
</gene>
<comment type="caution">
    <text evidence="2">The sequence shown here is derived from an EMBL/GenBank/DDBJ whole genome shotgun (WGS) entry which is preliminary data.</text>
</comment>
<evidence type="ECO:0000313" key="3">
    <source>
        <dbReference type="Proteomes" id="UP000516437"/>
    </source>
</evidence>
<keyword evidence="1" id="KW-0732">Signal</keyword>
<dbReference type="EMBL" id="RXIC02000023">
    <property type="protein sequence ID" value="KAB1214547.1"/>
    <property type="molecule type" value="Genomic_DNA"/>
</dbReference>
<sequence>MAWAVLVVIEAEIATLHSASCSCRDQVSFRIATENGHFVAPTTCASHHTGVPGPSAAYSAGNTYPALMPLWKMID</sequence>
<evidence type="ECO:0000256" key="1">
    <source>
        <dbReference type="SAM" id="SignalP"/>
    </source>
</evidence>